<dbReference type="Gene3D" id="2.60.120.200">
    <property type="match status" value="1"/>
</dbReference>
<gene>
    <name evidence="4" type="ORF">WL29_23000</name>
</gene>
<dbReference type="SUPFAM" id="SSF49899">
    <property type="entry name" value="Concanavalin A-like lectins/glucanases"/>
    <property type="match status" value="1"/>
</dbReference>
<reference evidence="4 5" key="1">
    <citation type="submission" date="2015-11" db="EMBL/GenBank/DDBJ databases">
        <title>Expanding the genomic diversity of Burkholderia species for the development of highly accurate diagnostics.</title>
        <authorList>
            <person name="Sahl J."/>
            <person name="Keim P."/>
            <person name="Wagner D."/>
        </authorList>
    </citation>
    <scope>NUCLEOTIDE SEQUENCE [LARGE SCALE GENOMIC DNA]</scope>
    <source>
        <strain evidence="4 5">MSMB2087WGS</strain>
    </source>
</reference>
<proteinExistence type="inferred from homology"/>
<feature type="domain" description="GH16" evidence="3">
    <location>
        <begin position="16"/>
        <end position="232"/>
    </location>
</feature>
<evidence type="ECO:0000313" key="5">
    <source>
        <dbReference type="Proteomes" id="UP000060630"/>
    </source>
</evidence>
<evidence type="ECO:0000256" key="2">
    <source>
        <dbReference type="SAM" id="SignalP"/>
    </source>
</evidence>
<comment type="similarity">
    <text evidence="1">Belongs to the glycosyl hydrolase 16 family.</text>
</comment>
<dbReference type="GO" id="GO:0004553">
    <property type="term" value="F:hydrolase activity, hydrolyzing O-glycosyl compounds"/>
    <property type="evidence" value="ECO:0007669"/>
    <property type="project" value="InterPro"/>
</dbReference>
<dbReference type="GO" id="GO:0005975">
    <property type="term" value="P:carbohydrate metabolic process"/>
    <property type="evidence" value="ECO:0007669"/>
    <property type="project" value="InterPro"/>
</dbReference>
<accession>A0A106QDI8</accession>
<dbReference type="Proteomes" id="UP000060630">
    <property type="component" value="Unassembled WGS sequence"/>
</dbReference>
<protein>
    <recommendedName>
        <fullName evidence="3">GH16 domain-containing protein</fullName>
    </recommendedName>
</protein>
<sequence>MFRELFVAALGFLILASASASEIEFSGYSWLIRDSHGTLAGPGPNIFASAAQSVEVDAEGNLRLTIRKGETGWTSAEVSLPQALGYGTYELEVETNPAELDRQVVFGFFTYNSSPEQSHRELDVELSYWGRPDETRNSQFVVQPDIPGAVNRFTISESNTLYRMRWTKGVAEFTALNADGQILHHWVKREAVPDATGAKVLLNLWLAKGLPPQTESNVAFVVKSFRFTPVPE</sequence>
<feature type="chain" id="PRO_5007126946" description="GH16 domain-containing protein" evidence="2">
    <location>
        <begin position="21"/>
        <end position="232"/>
    </location>
</feature>
<dbReference type="InterPro" id="IPR000757">
    <property type="entry name" value="Beta-glucanase-like"/>
</dbReference>
<evidence type="ECO:0000259" key="3">
    <source>
        <dbReference type="PROSITE" id="PS51762"/>
    </source>
</evidence>
<dbReference type="InterPro" id="IPR013320">
    <property type="entry name" value="ConA-like_dom_sf"/>
</dbReference>
<feature type="signal peptide" evidence="2">
    <location>
        <begin position="1"/>
        <end position="20"/>
    </location>
</feature>
<organism evidence="4 5">
    <name type="scientific">Burkholderia ubonensis</name>
    <dbReference type="NCBI Taxonomy" id="101571"/>
    <lineage>
        <taxon>Bacteria</taxon>
        <taxon>Pseudomonadati</taxon>
        <taxon>Pseudomonadota</taxon>
        <taxon>Betaproteobacteria</taxon>
        <taxon>Burkholderiales</taxon>
        <taxon>Burkholderiaceae</taxon>
        <taxon>Burkholderia</taxon>
        <taxon>Burkholderia cepacia complex</taxon>
    </lineage>
</organism>
<dbReference type="EMBL" id="LPHD01000049">
    <property type="protein sequence ID" value="KWA84232.1"/>
    <property type="molecule type" value="Genomic_DNA"/>
</dbReference>
<comment type="caution">
    <text evidence="4">The sequence shown here is derived from an EMBL/GenBank/DDBJ whole genome shotgun (WGS) entry which is preliminary data.</text>
</comment>
<name>A0A106QDI8_9BURK</name>
<dbReference type="RefSeq" id="WP_060192630.1">
    <property type="nucleotide sequence ID" value="NZ_LPHD01000049.1"/>
</dbReference>
<evidence type="ECO:0000313" key="4">
    <source>
        <dbReference type="EMBL" id="KWA84232.1"/>
    </source>
</evidence>
<dbReference type="PROSITE" id="PS51762">
    <property type="entry name" value="GH16_2"/>
    <property type="match status" value="1"/>
</dbReference>
<dbReference type="AlphaFoldDB" id="A0A106QDI8"/>
<keyword evidence="2" id="KW-0732">Signal</keyword>
<evidence type="ECO:0000256" key="1">
    <source>
        <dbReference type="ARBA" id="ARBA00006865"/>
    </source>
</evidence>